<feature type="compositionally biased region" description="Low complexity" evidence="1">
    <location>
        <begin position="217"/>
        <end position="228"/>
    </location>
</feature>
<dbReference type="Proteomes" id="UP000827724">
    <property type="component" value="Unassembled WGS sequence"/>
</dbReference>
<dbReference type="Gene3D" id="2.70.50.70">
    <property type="match status" value="1"/>
</dbReference>
<name>A0A9P8TX05_9HYPO</name>
<organism evidence="3 4">
    <name type="scientific">Trichoderma cornu-damae</name>
    <dbReference type="NCBI Taxonomy" id="654480"/>
    <lineage>
        <taxon>Eukaryota</taxon>
        <taxon>Fungi</taxon>
        <taxon>Dikarya</taxon>
        <taxon>Ascomycota</taxon>
        <taxon>Pezizomycotina</taxon>
        <taxon>Sordariomycetes</taxon>
        <taxon>Hypocreomycetidae</taxon>
        <taxon>Hypocreales</taxon>
        <taxon>Hypocreaceae</taxon>
        <taxon>Trichoderma</taxon>
    </lineage>
</organism>
<feature type="compositionally biased region" description="Low complexity" evidence="1">
    <location>
        <begin position="318"/>
        <end position="345"/>
    </location>
</feature>
<feature type="compositionally biased region" description="Pro residues" evidence="1">
    <location>
        <begin position="229"/>
        <end position="248"/>
    </location>
</feature>
<dbReference type="PANTHER" id="PTHR36182">
    <property type="entry name" value="PROTEIN, PUTATIVE (AFU_ORTHOLOGUE AFUA_6G10930)-RELATED"/>
    <property type="match status" value="1"/>
</dbReference>
<dbReference type="EMBL" id="JAIWOZ010000003">
    <property type="protein sequence ID" value="KAH6608018.1"/>
    <property type="molecule type" value="Genomic_DNA"/>
</dbReference>
<feature type="compositionally biased region" description="Polar residues" evidence="1">
    <location>
        <begin position="283"/>
        <end position="308"/>
    </location>
</feature>
<keyword evidence="2" id="KW-0732">Signal</keyword>
<feature type="region of interest" description="Disordered" evidence="1">
    <location>
        <begin position="197"/>
        <end position="353"/>
    </location>
</feature>
<dbReference type="OrthoDB" id="2342176at2759"/>
<sequence length="408" mass="40958">MKLVDSIAAVVLGLVTVANGHMEMKSPPPLRSKFNPNSGSDIDYSMTAPLSASGSDFPCKGYQKLLGTPEGASVATWAPGGSYGFTVTGSANHGGGSCQASLSYDRGQTWKVVHSYIGGCPPQQDSNWNFTVPGDAPAGEALFAWTWFNNIGNREMYMNCAAVTIGGGKKRSASTAFASRPDMFVANVGDGVCTFEGKDVEFPQPGPDVNSNSQGTAPPGQGSCSGAPPAGPPPPARGPSSDPAPPSSRAPAATQSQPAASSAPAPAPAPAPTTSIPGGVFITSPTAKPTTLVSVTTSGKPPAATSSRPQQQKPPSPASSAAPKPAPSTGPSNGSSPSSTAAGSPCSVEGQWSCASDGKKFQRCASGVWSASIPVAPGTSCQPGTSDSLTMARKRGGSGSLQGRRFVS</sequence>
<feature type="region of interest" description="Disordered" evidence="1">
    <location>
        <begin position="372"/>
        <end position="408"/>
    </location>
</feature>
<reference evidence="3" key="1">
    <citation type="submission" date="2021-08" db="EMBL/GenBank/DDBJ databases">
        <title>Chromosome-Level Trichoderma cornu-damae using Hi-C Data.</title>
        <authorList>
            <person name="Kim C.S."/>
        </authorList>
    </citation>
    <scope>NUCLEOTIDE SEQUENCE</scope>
    <source>
        <strain evidence="3">KA19-0412C</strain>
    </source>
</reference>
<accession>A0A9P8TX05</accession>
<gene>
    <name evidence="3" type="ORF">Trco_004331</name>
</gene>
<evidence type="ECO:0000313" key="3">
    <source>
        <dbReference type="EMBL" id="KAH6608018.1"/>
    </source>
</evidence>
<feature type="compositionally biased region" description="Polar residues" evidence="1">
    <location>
        <begin position="379"/>
        <end position="389"/>
    </location>
</feature>
<feature type="chain" id="PRO_5040353734" evidence="2">
    <location>
        <begin position="21"/>
        <end position="408"/>
    </location>
</feature>
<proteinExistence type="predicted"/>
<evidence type="ECO:0000256" key="2">
    <source>
        <dbReference type="SAM" id="SignalP"/>
    </source>
</evidence>
<feature type="signal peptide" evidence="2">
    <location>
        <begin position="1"/>
        <end position="20"/>
    </location>
</feature>
<feature type="compositionally biased region" description="Low complexity" evidence="1">
    <location>
        <begin position="249"/>
        <end position="264"/>
    </location>
</feature>
<keyword evidence="4" id="KW-1185">Reference proteome</keyword>
<dbReference type="AlphaFoldDB" id="A0A9P8TX05"/>
<dbReference type="PANTHER" id="PTHR36182:SF1">
    <property type="entry name" value="PROTEIN, PUTATIVE (AFU_ORTHOLOGUE AFUA_6G10930)-RELATED"/>
    <property type="match status" value="1"/>
</dbReference>
<evidence type="ECO:0000313" key="4">
    <source>
        <dbReference type="Proteomes" id="UP000827724"/>
    </source>
</evidence>
<protein>
    <submittedName>
        <fullName evidence="3">Extracellular</fullName>
    </submittedName>
</protein>
<comment type="caution">
    <text evidence="3">The sequence shown here is derived from an EMBL/GenBank/DDBJ whole genome shotgun (WGS) entry which is preliminary data.</text>
</comment>
<evidence type="ECO:0000256" key="1">
    <source>
        <dbReference type="SAM" id="MobiDB-lite"/>
    </source>
</evidence>